<dbReference type="CDD" id="cd06170">
    <property type="entry name" value="LuxR_C_like"/>
    <property type="match status" value="1"/>
</dbReference>
<evidence type="ECO:0000313" key="9">
    <source>
        <dbReference type="EMBL" id="QGZ59521.1"/>
    </source>
</evidence>
<accession>A0A7Z2GD52</accession>
<dbReference type="SMART" id="SM00421">
    <property type="entry name" value="HTH_LUXR"/>
    <property type="match status" value="1"/>
</dbReference>
<dbReference type="PANTHER" id="PTHR44688">
    <property type="entry name" value="DNA-BINDING TRANSCRIPTIONAL ACTIVATOR DEVR_DOSR"/>
    <property type="match status" value="1"/>
</dbReference>
<evidence type="ECO:0000256" key="5">
    <source>
        <dbReference type="ARBA" id="ARBA00023163"/>
    </source>
</evidence>
<protein>
    <submittedName>
        <fullName evidence="9">Response regulator</fullName>
    </submittedName>
</protein>
<evidence type="ECO:0000256" key="2">
    <source>
        <dbReference type="ARBA" id="ARBA00023012"/>
    </source>
</evidence>
<evidence type="ECO:0000313" key="10">
    <source>
        <dbReference type="Proteomes" id="UP000434209"/>
    </source>
</evidence>
<keyword evidence="3" id="KW-0805">Transcription regulation</keyword>
<proteinExistence type="predicted"/>
<dbReference type="PANTHER" id="PTHR44688:SF16">
    <property type="entry name" value="DNA-BINDING TRANSCRIPTIONAL ACTIVATOR DEVR_DOSR"/>
    <property type="match status" value="1"/>
</dbReference>
<dbReference type="CDD" id="cd17537">
    <property type="entry name" value="REC_FixJ"/>
    <property type="match status" value="1"/>
</dbReference>
<evidence type="ECO:0000256" key="6">
    <source>
        <dbReference type="PROSITE-ProRule" id="PRU00169"/>
    </source>
</evidence>
<evidence type="ECO:0000259" key="8">
    <source>
        <dbReference type="PROSITE" id="PS50110"/>
    </source>
</evidence>
<dbReference type="FunFam" id="3.40.50.2300:FF:000018">
    <property type="entry name" value="DNA-binding transcriptional regulator NtrC"/>
    <property type="match status" value="1"/>
</dbReference>
<keyword evidence="1 6" id="KW-0597">Phosphoprotein</keyword>
<gene>
    <name evidence="9" type="ORF">FAZ97_31515</name>
</gene>
<dbReference type="OrthoDB" id="9802186at2"/>
<feature type="domain" description="HTH luxR-type" evidence="7">
    <location>
        <begin position="157"/>
        <end position="222"/>
    </location>
</feature>
<dbReference type="Gene3D" id="1.10.10.10">
    <property type="entry name" value="Winged helix-like DNA-binding domain superfamily/Winged helix DNA-binding domain"/>
    <property type="match status" value="1"/>
</dbReference>
<evidence type="ECO:0000259" key="7">
    <source>
        <dbReference type="PROSITE" id="PS50043"/>
    </source>
</evidence>
<dbReference type="EMBL" id="CP046912">
    <property type="protein sequence ID" value="QGZ59521.1"/>
    <property type="molecule type" value="Genomic_DNA"/>
</dbReference>
<keyword evidence="4" id="KW-0238">DNA-binding</keyword>
<dbReference type="PROSITE" id="PS50110">
    <property type="entry name" value="RESPONSE_REGULATORY"/>
    <property type="match status" value="1"/>
</dbReference>
<dbReference type="Gene3D" id="3.40.50.2300">
    <property type="match status" value="1"/>
</dbReference>
<keyword evidence="5" id="KW-0804">Transcription</keyword>
<evidence type="ECO:0000256" key="1">
    <source>
        <dbReference type="ARBA" id="ARBA00022553"/>
    </source>
</evidence>
<feature type="modified residue" description="4-aspartylphosphate" evidence="6">
    <location>
        <position position="76"/>
    </location>
</feature>
<organism evidence="9 10">
    <name type="scientific">Paraburkholderia acidiphila</name>
    <dbReference type="NCBI Taxonomy" id="2571747"/>
    <lineage>
        <taxon>Bacteria</taxon>
        <taxon>Pseudomonadati</taxon>
        <taxon>Pseudomonadota</taxon>
        <taxon>Betaproteobacteria</taxon>
        <taxon>Burkholderiales</taxon>
        <taxon>Burkholderiaceae</taxon>
        <taxon>Paraburkholderia</taxon>
    </lineage>
</organism>
<sequence>MHQIESERGERGSVEASRACAPDAASKVFVVDDDEKLREGLQSLLESVGFHVETFPSTAQFCERVQTAIPSCLILDVRLKGESGLEFQEWAAENEIVMPIIFMSGYGDIEMSVRAMKGGAVNFLTKPFREQDMIESVTEALQRDAARLAKLSQSSTLREQFSTLTPRERDIAVLVAAGYMNKAAASKLELSEMTVKIYRARAMKKLAARTTADLVRKIRTLQIEGDAGSIADPPRRDG</sequence>
<dbReference type="PRINTS" id="PR00038">
    <property type="entry name" value="HTHLUXR"/>
</dbReference>
<keyword evidence="2" id="KW-0902">Two-component regulatory system</keyword>
<dbReference type="GO" id="GO:0006355">
    <property type="term" value="P:regulation of DNA-templated transcription"/>
    <property type="evidence" value="ECO:0007669"/>
    <property type="project" value="InterPro"/>
</dbReference>
<dbReference type="InterPro" id="IPR016032">
    <property type="entry name" value="Sig_transdc_resp-reg_C-effctor"/>
</dbReference>
<dbReference type="GO" id="GO:0000160">
    <property type="term" value="P:phosphorelay signal transduction system"/>
    <property type="evidence" value="ECO:0007669"/>
    <property type="project" value="UniProtKB-KW"/>
</dbReference>
<dbReference type="KEGG" id="pacp:FAZ97_31515"/>
<dbReference type="SUPFAM" id="SSF46894">
    <property type="entry name" value="C-terminal effector domain of the bipartite response regulators"/>
    <property type="match status" value="1"/>
</dbReference>
<feature type="domain" description="Response regulatory" evidence="8">
    <location>
        <begin position="27"/>
        <end position="141"/>
    </location>
</feature>
<dbReference type="InterPro" id="IPR000792">
    <property type="entry name" value="Tscrpt_reg_LuxR_C"/>
</dbReference>
<dbReference type="InterPro" id="IPR001789">
    <property type="entry name" value="Sig_transdc_resp-reg_receiver"/>
</dbReference>
<dbReference type="AlphaFoldDB" id="A0A7Z2GD52"/>
<dbReference type="InterPro" id="IPR036388">
    <property type="entry name" value="WH-like_DNA-bd_sf"/>
</dbReference>
<dbReference type="Pfam" id="PF00196">
    <property type="entry name" value="GerE"/>
    <property type="match status" value="1"/>
</dbReference>
<keyword evidence="10" id="KW-1185">Reference proteome</keyword>
<dbReference type="PROSITE" id="PS50043">
    <property type="entry name" value="HTH_LUXR_2"/>
    <property type="match status" value="1"/>
</dbReference>
<evidence type="ECO:0000256" key="3">
    <source>
        <dbReference type="ARBA" id="ARBA00023015"/>
    </source>
</evidence>
<name>A0A7Z2GD52_9BURK</name>
<dbReference type="Proteomes" id="UP000434209">
    <property type="component" value="Chromosome 4"/>
</dbReference>
<dbReference type="InterPro" id="IPR011006">
    <property type="entry name" value="CheY-like_superfamily"/>
</dbReference>
<dbReference type="GO" id="GO:0003677">
    <property type="term" value="F:DNA binding"/>
    <property type="evidence" value="ECO:0007669"/>
    <property type="project" value="UniProtKB-KW"/>
</dbReference>
<reference evidence="9 10" key="1">
    <citation type="submission" date="2019-12" db="EMBL/GenBank/DDBJ databases">
        <title>Paraburkholderia acidiphila 7Q-K02 sp. nov and Paraburkholderia acidisoli DHF22 sp. nov., two strains isolated from forest soil.</title>
        <authorList>
            <person name="Gao Z."/>
            <person name="Qiu L."/>
        </authorList>
    </citation>
    <scope>NUCLEOTIDE SEQUENCE [LARGE SCALE GENOMIC DNA]</scope>
    <source>
        <strain evidence="9 10">7Q-K02</strain>
    </source>
</reference>
<dbReference type="Pfam" id="PF00072">
    <property type="entry name" value="Response_reg"/>
    <property type="match status" value="1"/>
</dbReference>
<dbReference type="SUPFAM" id="SSF52172">
    <property type="entry name" value="CheY-like"/>
    <property type="match status" value="1"/>
</dbReference>
<evidence type="ECO:0000256" key="4">
    <source>
        <dbReference type="ARBA" id="ARBA00023125"/>
    </source>
</evidence>
<dbReference type="RefSeq" id="WP_158762701.1">
    <property type="nucleotide sequence ID" value="NZ_CP046912.1"/>
</dbReference>
<dbReference type="SMART" id="SM00448">
    <property type="entry name" value="REC"/>
    <property type="match status" value="1"/>
</dbReference>